<sequence length="172" mass="18765">MAGVLFEDIFDVKDIDPEGKKFDRVSRLHCESESFKMDLILDVNTQAYPMDLGDKFGGDRSTEGKGAADDGEYYSILDSGPSRADAFGSSTARYRIEGTTRSGVQGVVPITSSAGLVVPPSKSWRNGEFLSKARAAYVSFGGLLMRLQGDPNNLHGFEVDSHVYLLLKKLAF</sequence>
<keyword evidence="3" id="KW-0539">Nucleus</keyword>
<dbReference type="SMART" id="SM00658">
    <property type="entry name" value="RPOL8c"/>
    <property type="match status" value="1"/>
</dbReference>
<dbReference type="GO" id="GO:0006351">
    <property type="term" value="P:DNA-templated transcription"/>
    <property type="evidence" value="ECO:0007669"/>
    <property type="project" value="InterPro"/>
</dbReference>
<dbReference type="GO" id="GO:0005665">
    <property type="term" value="C:RNA polymerase II, core complex"/>
    <property type="evidence" value="ECO:0007669"/>
    <property type="project" value="TreeGrafter"/>
</dbReference>
<evidence type="ECO:0000256" key="4">
    <source>
        <dbReference type="ARBA" id="ARBA00044496"/>
    </source>
</evidence>
<evidence type="ECO:0000256" key="2">
    <source>
        <dbReference type="ARBA" id="ARBA00008912"/>
    </source>
</evidence>
<evidence type="ECO:0000256" key="3">
    <source>
        <dbReference type="ARBA" id="ARBA00023242"/>
    </source>
</evidence>
<dbReference type="AlphaFoldDB" id="A0A8T0FFT2"/>
<comment type="function">
    <text evidence="4">DNA-dependent RNA polymerase catalyzes the transcription of DNA into RNA using the four ribonucleoside triphosphates as substrates. Common component of RNA polymerases I, II and III which synthesize ribosomal RNA precursors, mRNA precursors and many functional non-coding RNAs, and small RNAs, such as 5S rRNA and tRNAs, respectively.</text>
</comment>
<keyword evidence="6" id="KW-1185">Reference proteome</keyword>
<dbReference type="PIRSF" id="PIRSF000779">
    <property type="entry name" value="RNA_pol_Rpb8"/>
    <property type="match status" value="1"/>
</dbReference>
<dbReference type="Proteomes" id="UP000807504">
    <property type="component" value="Unassembled WGS sequence"/>
</dbReference>
<proteinExistence type="inferred from homology"/>
<dbReference type="EMBL" id="JABXBU010000012">
    <property type="protein sequence ID" value="KAF8789222.1"/>
    <property type="molecule type" value="Genomic_DNA"/>
</dbReference>
<dbReference type="Gene3D" id="2.40.50.140">
    <property type="entry name" value="Nucleic acid-binding proteins"/>
    <property type="match status" value="1"/>
</dbReference>
<comment type="similarity">
    <text evidence="2">Belongs to the eukaryotic RPB8 RNA polymerase subunit family.</text>
</comment>
<comment type="subcellular location">
    <subcellularLocation>
        <location evidence="1">Nucleus</location>
    </subcellularLocation>
</comment>
<dbReference type="PANTHER" id="PTHR10917:SF0">
    <property type="entry name" value="DNA-DIRECTED RNA POLYMERASES I, II, AND III SUBUNIT RPABC3"/>
    <property type="match status" value="1"/>
</dbReference>
<organism evidence="5 6">
    <name type="scientific">Argiope bruennichi</name>
    <name type="common">Wasp spider</name>
    <name type="synonym">Aranea bruennichi</name>
    <dbReference type="NCBI Taxonomy" id="94029"/>
    <lineage>
        <taxon>Eukaryota</taxon>
        <taxon>Metazoa</taxon>
        <taxon>Ecdysozoa</taxon>
        <taxon>Arthropoda</taxon>
        <taxon>Chelicerata</taxon>
        <taxon>Arachnida</taxon>
        <taxon>Araneae</taxon>
        <taxon>Araneomorphae</taxon>
        <taxon>Entelegynae</taxon>
        <taxon>Araneoidea</taxon>
        <taxon>Araneidae</taxon>
        <taxon>Argiope</taxon>
    </lineage>
</organism>
<reference evidence="5" key="2">
    <citation type="submission" date="2020-06" db="EMBL/GenBank/DDBJ databases">
        <authorList>
            <person name="Sheffer M."/>
        </authorList>
    </citation>
    <scope>NUCLEOTIDE SEQUENCE</scope>
</reference>
<dbReference type="GO" id="GO:0005736">
    <property type="term" value="C:RNA polymerase I complex"/>
    <property type="evidence" value="ECO:0007669"/>
    <property type="project" value="TreeGrafter"/>
</dbReference>
<gene>
    <name evidence="5" type="ORF">HNY73_007178</name>
</gene>
<keyword evidence="5" id="KW-0804">Transcription</keyword>
<dbReference type="PANTHER" id="PTHR10917">
    <property type="entry name" value="DNA-DIRECTED RNA POLYMERASES I, II, AND III SUBUNIT RPABC3"/>
    <property type="match status" value="1"/>
</dbReference>
<comment type="caution">
    <text evidence="5">The sequence shown here is derived from an EMBL/GenBank/DDBJ whole genome shotgun (WGS) entry which is preliminary data.</text>
</comment>
<evidence type="ECO:0000256" key="1">
    <source>
        <dbReference type="ARBA" id="ARBA00004123"/>
    </source>
</evidence>
<dbReference type="GO" id="GO:0005666">
    <property type="term" value="C:RNA polymerase III complex"/>
    <property type="evidence" value="ECO:0007669"/>
    <property type="project" value="TreeGrafter"/>
</dbReference>
<reference evidence="5" key="1">
    <citation type="journal article" date="2020" name="bioRxiv">
        <title>Chromosome-level reference genome of the European wasp spider Argiope bruennichi: a resource for studies on range expansion and evolutionary adaptation.</title>
        <authorList>
            <person name="Sheffer M.M."/>
            <person name="Hoppe A."/>
            <person name="Krehenwinkel H."/>
            <person name="Uhl G."/>
            <person name="Kuss A.W."/>
            <person name="Jensen L."/>
            <person name="Jensen C."/>
            <person name="Gillespie R.G."/>
            <person name="Hoff K.J."/>
            <person name="Prost S."/>
        </authorList>
    </citation>
    <scope>NUCLEOTIDE SEQUENCE</scope>
</reference>
<evidence type="ECO:0000313" key="5">
    <source>
        <dbReference type="EMBL" id="KAF8789222.1"/>
    </source>
</evidence>
<dbReference type="Pfam" id="PF03870">
    <property type="entry name" value="RNA_pol_Rpb8"/>
    <property type="match status" value="2"/>
</dbReference>
<keyword evidence="5" id="KW-0240">DNA-directed RNA polymerase</keyword>
<dbReference type="InterPro" id="IPR012340">
    <property type="entry name" value="NA-bd_OB-fold"/>
</dbReference>
<accession>A0A8T0FFT2</accession>
<evidence type="ECO:0000313" key="6">
    <source>
        <dbReference type="Proteomes" id="UP000807504"/>
    </source>
</evidence>
<name>A0A8T0FFT2_ARGBR</name>
<dbReference type="SUPFAM" id="SSF50249">
    <property type="entry name" value="Nucleic acid-binding proteins"/>
    <property type="match status" value="2"/>
</dbReference>
<dbReference type="InterPro" id="IPR005570">
    <property type="entry name" value="RPABC3"/>
</dbReference>
<dbReference type="GO" id="GO:0003899">
    <property type="term" value="F:DNA-directed RNA polymerase activity"/>
    <property type="evidence" value="ECO:0007669"/>
    <property type="project" value="InterPro"/>
</dbReference>
<protein>
    <submittedName>
        <fullName evidence="5">DNA-directed RNA polymerases I like protein</fullName>
    </submittedName>
</protein>